<dbReference type="GO" id="GO:0034490">
    <property type="term" value="P:basic amino acid transmembrane import into vacuole"/>
    <property type="evidence" value="ECO:0007669"/>
    <property type="project" value="EnsemblFungi"/>
</dbReference>
<dbReference type="PANTHER" id="PTHR43310">
    <property type="entry name" value="SULFATE TRANSPORTER YBAR-RELATED"/>
    <property type="match status" value="1"/>
</dbReference>
<feature type="transmembrane region" description="Helical" evidence="5">
    <location>
        <begin position="385"/>
        <end position="405"/>
    </location>
</feature>
<evidence type="ECO:0000313" key="7">
    <source>
        <dbReference type="EMBL" id="SGZ39695.1"/>
    </source>
</evidence>
<dbReference type="VEuPathDB" id="FungiDB:HGUI_01895"/>
<organism evidence="7 8">
    <name type="scientific">Hanseniaspora guilliermondii</name>
    <dbReference type="NCBI Taxonomy" id="56406"/>
    <lineage>
        <taxon>Eukaryota</taxon>
        <taxon>Fungi</taxon>
        <taxon>Dikarya</taxon>
        <taxon>Ascomycota</taxon>
        <taxon>Saccharomycotina</taxon>
        <taxon>Saccharomycetes</taxon>
        <taxon>Saccharomycodales</taxon>
        <taxon>Saccharomycodaceae</taxon>
        <taxon>Hanseniaspora</taxon>
    </lineage>
</organism>
<feature type="transmembrane region" description="Helical" evidence="5">
    <location>
        <begin position="217"/>
        <end position="239"/>
    </location>
</feature>
<evidence type="ECO:0000256" key="3">
    <source>
        <dbReference type="ARBA" id="ARBA00022989"/>
    </source>
</evidence>
<protein>
    <recommendedName>
        <fullName evidence="6">STAS domain-containing protein</fullName>
    </recommendedName>
</protein>
<dbReference type="AlphaFoldDB" id="A0A1L0CXV8"/>
<sequence length="1020" mass="115745">MSQSNDQTFDENDSLISKDNSYIKKSQLYQQDINLLGRSFVSSGSYFQSLNNRKASINNTNSNENPFNIYNDNKNIHKPHNLHRETALITEDYDDSNDTSNNFNDTDTFNNDTIDSHVDTLNKKNLPFSPISSHLESMYGSLSSCSSTSIENKDITGPPNYHEIKKFKSLSYCAIQTIKYFPAAFLGVLLNLLDALSYGMIVFPITEPIFKDLGPAGLSLFYISSIVSQLCFSAGLSLFGTSIGSEMIEITPFFHTMAFNNLQFYRNLGENVELYQMNIITTTLVCFVLSSLLTGLVFYSLGVLKLGKIVGFFPRHILIGCIGSVGYFLIITGIEVSLKIPKFSYNYKFWLELLPLDFNWGKLLLPVLLTITLIISQKKFNNNSLVLPTFYVGSLIFFHFVVALMPNLNLPLLRNHGWIFSTANTDVNTTSSSLIIGDKWYSFYSLFKFKYINWGLVLKNIPTMTALAFFGILHVPINVPALAVTLGCDKYNVDQELIAHGWSNFLSGLLGSIPNYLVYTNSVLFIRAGADSRFAGILLAILTAIIMFIGPAIIGFIPICVVGSLIFLLGYELLKESLMDTYNILSPFEYLTVLFIIITSAVFDFVMGIIVGLIIACFHFLVNSANLPSIQDEYDGTQLQSTVNRNSYQTELLNKVGDQIYILKLQNLLFFGTILSIEEKINIMLDREEKSRIIKYLILDFKNIKTDQIDYSAAEGFNRIKRFVSSKNITLIISSIKETDTIYKVFNKVGLLEDVELFNDLNSALEWCENKYLYHYKLLKNQQLAKINNDKKEMSIPNIKVNNRDIKTSLGHEPSPMFANTPRNDLFFKAAKNVINSETEVGKNLYQALNKNKAAKQDSLQKNDDQSMNYCFSLFLQSFKAFIEERDFDKWSPISSYFKKVILNPHEIISNDNCVILVESGLIKISYSVTENTTKTESVYETLAKKSAYGKITNNYYKIAPEFNDTVYAETESEIWILDHENLNLLKEDNAHLYIEVLTLISALNQYRYKKLLRFTIASS</sequence>
<keyword evidence="4 5" id="KW-0472">Membrane</keyword>
<keyword evidence="3 5" id="KW-1133">Transmembrane helix</keyword>
<feature type="transmembrane region" description="Helical" evidence="5">
    <location>
        <begin position="537"/>
        <end position="569"/>
    </location>
</feature>
<dbReference type="InterPro" id="IPR011547">
    <property type="entry name" value="SLC26A/SulP_dom"/>
</dbReference>
<dbReference type="CDD" id="cd07042">
    <property type="entry name" value="STAS_SulP_like_sulfate_transporter"/>
    <property type="match status" value="1"/>
</dbReference>
<dbReference type="Pfam" id="PF00916">
    <property type="entry name" value="Sulfate_transp"/>
    <property type="match status" value="1"/>
</dbReference>
<dbReference type="Gene3D" id="3.30.750.24">
    <property type="entry name" value="STAS domain"/>
    <property type="match status" value="1"/>
</dbReference>
<dbReference type="GO" id="GO:0000329">
    <property type="term" value="C:fungal-type vacuole membrane"/>
    <property type="evidence" value="ECO:0007669"/>
    <property type="project" value="EnsemblFungi"/>
</dbReference>
<dbReference type="OrthoDB" id="409725at2759"/>
<gene>
    <name evidence="7" type="ORF">HGUI_01895</name>
</gene>
<name>A0A1L0CXV8_9ASCO</name>
<dbReference type="InterPro" id="IPR052706">
    <property type="entry name" value="Membrane-Transporter-like"/>
</dbReference>
<accession>A0A1L0CXV8</accession>
<dbReference type="PANTHER" id="PTHR43310:SF4">
    <property type="entry name" value="AFR304WP"/>
    <property type="match status" value="1"/>
</dbReference>
<feature type="transmembrane region" description="Helical" evidence="5">
    <location>
        <begin position="279"/>
        <end position="304"/>
    </location>
</feature>
<proteinExistence type="predicted"/>
<dbReference type="SUPFAM" id="SSF51206">
    <property type="entry name" value="cAMP-binding domain-like"/>
    <property type="match status" value="1"/>
</dbReference>
<dbReference type="InterPro" id="IPR036513">
    <property type="entry name" value="STAS_dom_sf"/>
</dbReference>
<feature type="transmembrane region" description="Helical" evidence="5">
    <location>
        <begin position="590"/>
        <end position="621"/>
    </location>
</feature>
<evidence type="ECO:0000259" key="6">
    <source>
        <dbReference type="PROSITE" id="PS50801"/>
    </source>
</evidence>
<comment type="subcellular location">
    <subcellularLocation>
        <location evidence="1">Membrane</location>
        <topology evidence="1">Multi-pass membrane protein</topology>
    </subcellularLocation>
</comment>
<reference evidence="8" key="1">
    <citation type="submission" date="2016-11" db="EMBL/GenBank/DDBJ databases">
        <authorList>
            <person name="Guldener U."/>
        </authorList>
    </citation>
    <scope>NUCLEOTIDE SEQUENCE [LARGE SCALE GENOMIC DNA]</scope>
</reference>
<dbReference type="InterPro" id="IPR002645">
    <property type="entry name" value="STAS_dom"/>
</dbReference>
<dbReference type="Proteomes" id="UP000183365">
    <property type="component" value="Unassembled WGS sequence"/>
</dbReference>
<dbReference type="PROSITE" id="PS50801">
    <property type="entry name" value="STAS"/>
    <property type="match status" value="1"/>
</dbReference>
<keyword evidence="2 5" id="KW-0812">Transmembrane</keyword>
<evidence type="ECO:0000256" key="1">
    <source>
        <dbReference type="ARBA" id="ARBA00004141"/>
    </source>
</evidence>
<evidence type="ECO:0000313" key="8">
    <source>
        <dbReference type="Proteomes" id="UP000183365"/>
    </source>
</evidence>
<dbReference type="InterPro" id="IPR018490">
    <property type="entry name" value="cNMP-bd_dom_sf"/>
</dbReference>
<dbReference type="EMBL" id="FQNF01000028">
    <property type="protein sequence ID" value="SGZ39695.1"/>
    <property type="molecule type" value="Genomic_DNA"/>
</dbReference>
<dbReference type="Pfam" id="PF01740">
    <property type="entry name" value="STAS"/>
    <property type="match status" value="1"/>
</dbReference>
<feature type="transmembrane region" description="Helical" evidence="5">
    <location>
        <begin position="464"/>
        <end position="485"/>
    </location>
</feature>
<evidence type="ECO:0000256" key="4">
    <source>
        <dbReference type="ARBA" id="ARBA00023136"/>
    </source>
</evidence>
<feature type="domain" description="STAS" evidence="6">
    <location>
        <begin position="650"/>
        <end position="768"/>
    </location>
</feature>
<keyword evidence="8" id="KW-1185">Reference proteome</keyword>
<feature type="transmembrane region" description="Helical" evidence="5">
    <location>
        <begin position="316"/>
        <end position="338"/>
    </location>
</feature>
<dbReference type="GO" id="GO:0015174">
    <property type="term" value="F:basic amino acid transmembrane transporter activity"/>
    <property type="evidence" value="ECO:0007669"/>
    <property type="project" value="EnsemblFungi"/>
</dbReference>
<evidence type="ECO:0000256" key="5">
    <source>
        <dbReference type="SAM" id="Phobius"/>
    </source>
</evidence>
<feature type="transmembrane region" description="Helical" evidence="5">
    <location>
        <begin position="180"/>
        <end position="205"/>
    </location>
</feature>
<dbReference type="SUPFAM" id="SSF52091">
    <property type="entry name" value="SpoIIaa-like"/>
    <property type="match status" value="1"/>
</dbReference>
<dbReference type="GO" id="GO:0034618">
    <property type="term" value="F:arginine binding"/>
    <property type="evidence" value="ECO:0007669"/>
    <property type="project" value="EnsemblFungi"/>
</dbReference>
<evidence type="ECO:0000256" key="2">
    <source>
        <dbReference type="ARBA" id="ARBA00022692"/>
    </source>
</evidence>
<feature type="transmembrane region" description="Helical" evidence="5">
    <location>
        <begin position="497"/>
        <end position="517"/>
    </location>
</feature>